<organism evidence="6 7">
    <name type="scientific">Schleiferia thermophila</name>
    <dbReference type="NCBI Taxonomy" id="884107"/>
    <lineage>
        <taxon>Bacteria</taxon>
        <taxon>Pseudomonadati</taxon>
        <taxon>Bacteroidota</taxon>
        <taxon>Flavobacteriia</taxon>
        <taxon>Flavobacteriales</taxon>
        <taxon>Schleiferiaceae</taxon>
        <taxon>Schleiferia</taxon>
    </lineage>
</organism>
<dbReference type="PANTHER" id="PTHR42734">
    <property type="entry name" value="METAL TRANSPORT SYSTEM ATP-BINDING PROTEIN TM_0124-RELATED"/>
    <property type="match status" value="1"/>
</dbReference>
<dbReference type="PROSITE" id="PS50893">
    <property type="entry name" value="ABC_TRANSPORTER_2"/>
    <property type="match status" value="1"/>
</dbReference>
<protein>
    <submittedName>
        <fullName evidence="6">Manganese/zinc/iron transport system ATP-binding protein</fullName>
    </submittedName>
</protein>
<dbReference type="Proteomes" id="UP000253517">
    <property type="component" value="Unassembled WGS sequence"/>
</dbReference>
<dbReference type="InterPro" id="IPR003593">
    <property type="entry name" value="AAA+_ATPase"/>
</dbReference>
<dbReference type="AlphaFoldDB" id="A0A369A408"/>
<comment type="caution">
    <text evidence="6">The sequence shown here is derived from an EMBL/GenBank/DDBJ whole genome shotgun (WGS) entry which is preliminary data.</text>
</comment>
<dbReference type="GO" id="GO:0016887">
    <property type="term" value="F:ATP hydrolysis activity"/>
    <property type="evidence" value="ECO:0007669"/>
    <property type="project" value="InterPro"/>
</dbReference>
<dbReference type="FunFam" id="3.40.50.300:FF:000134">
    <property type="entry name" value="Iron-enterobactin ABC transporter ATP-binding protein"/>
    <property type="match status" value="1"/>
</dbReference>
<proteinExistence type="inferred from homology"/>
<dbReference type="GO" id="GO:0005524">
    <property type="term" value="F:ATP binding"/>
    <property type="evidence" value="ECO:0007669"/>
    <property type="project" value="UniProtKB-KW"/>
</dbReference>
<dbReference type="Gene3D" id="3.40.50.300">
    <property type="entry name" value="P-loop containing nucleotide triphosphate hydrolases"/>
    <property type="match status" value="1"/>
</dbReference>
<keyword evidence="2" id="KW-0813">Transport</keyword>
<evidence type="ECO:0000256" key="1">
    <source>
        <dbReference type="ARBA" id="ARBA00005417"/>
    </source>
</evidence>
<name>A0A369A408_9FLAO</name>
<dbReference type="PANTHER" id="PTHR42734:SF5">
    <property type="entry name" value="IRON TRANSPORT SYSTEM ATP-BINDING PROTEIN HI_0361-RELATED"/>
    <property type="match status" value="1"/>
</dbReference>
<dbReference type="EMBL" id="QPJS01000002">
    <property type="protein sequence ID" value="RCX03903.1"/>
    <property type="molecule type" value="Genomic_DNA"/>
</dbReference>
<dbReference type="InterPro" id="IPR017871">
    <property type="entry name" value="ABC_transporter-like_CS"/>
</dbReference>
<evidence type="ECO:0000259" key="5">
    <source>
        <dbReference type="PROSITE" id="PS50893"/>
    </source>
</evidence>
<reference evidence="6 7" key="1">
    <citation type="submission" date="2018-07" db="EMBL/GenBank/DDBJ databases">
        <title>Genomic Encyclopedia of Type Strains, Phase IV (KMG-IV): sequencing the most valuable type-strain genomes for metagenomic binning, comparative biology and taxonomic classification.</title>
        <authorList>
            <person name="Goeker M."/>
        </authorList>
    </citation>
    <scope>NUCLEOTIDE SEQUENCE [LARGE SCALE GENOMIC DNA]</scope>
    <source>
        <strain evidence="6 7">DSM 21410</strain>
    </source>
</reference>
<evidence type="ECO:0000313" key="7">
    <source>
        <dbReference type="Proteomes" id="UP000253517"/>
    </source>
</evidence>
<dbReference type="Pfam" id="PF00005">
    <property type="entry name" value="ABC_tran"/>
    <property type="match status" value="1"/>
</dbReference>
<evidence type="ECO:0000313" key="6">
    <source>
        <dbReference type="EMBL" id="RCX03903.1"/>
    </source>
</evidence>
<dbReference type="InterPro" id="IPR003439">
    <property type="entry name" value="ABC_transporter-like_ATP-bd"/>
</dbReference>
<dbReference type="CDD" id="cd03235">
    <property type="entry name" value="ABC_Metallic_Cations"/>
    <property type="match status" value="1"/>
</dbReference>
<dbReference type="InterPro" id="IPR027417">
    <property type="entry name" value="P-loop_NTPase"/>
</dbReference>
<dbReference type="InterPro" id="IPR050153">
    <property type="entry name" value="Metal_Ion_Import_ABC"/>
</dbReference>
<evidence type="ECO:0000256" key="4">
    <source>
        <dbReference type="ARBA" id="ARBA00022840"/>
    </source>
</evidence>
<keyword evidence="3" id="KW-0547">Nucleotide-binding</keyword>
<evidence type="ECO:0000256" key="3">
    <source>
        <dbReference type="ARBA" id="ARBA00022741"/>
    </source>
</evidence>
<keyword evidence="7" id="KW-1185">Reference proteome</keyword>
<dbReference type="RefSeq" id="WP_114366189.1">
    <property type="nucleotide sequence ID" value="NZ_BHZF01000002.1"/>
</dbReference>
<keyword evidence="4 6" id="KW-0067">ATP-binding</keyword>
<feature type="domain" description="ABC transporter" evidence="5">
    <location>
        <begin position="5"/>
        <end position="237"/>
    </location>
</feature>
<sequence>MNDALNITNLTAGYLGRPVIFDLCFTVPQGVICGVIGPNGSGKSTLLKSIMGLIHPMQGTIQVLGHSIDQVRSKIAYVPQRESVDWNFPVSVYDVALMGRYAPDNIFKRLKNSDKEATLKALEKVHLLEYKDKPIGQLSGGQQQRVFIARALAREAELYIMDEPFAGVDSVTESAILKLLKEMKQEKKTVVIVHHDLQTAFDYFDYFVMINRKLIFSGQKKEALQPQYLFETYGGGLPALDRIRTAGNAREEIAKS</sequence>
<accession>A0A369A408</accession>
<evidence type="ECO:0000256" key="2">
    <source>
        <dbReference type="ARBA" id="ARBA00022448"/>
    </source>
</evidence>
<dbReference type="PROSITE" id="PS00211">
    <property type="entry name" value="ABC_TRANSPORTER_1"/>
    <property type="match status" value="1"/>
</dbReference>
<comment type="similarity">
    <text evidence="1">Belongs to the ABC transporter superfamily.</text>
</comment>
<gene>
    <name evidence="6" type="ORF">DES35_102359</name>
</gene>
<dbReference type="SUPFAM" id="SSF52540">
    <property type="entry name" value="P-loop containing nucleoside triphosphate hydrolases"/>
    <property type="match status" value="1"/>
</dbReference>
<dbReference type="SMART" id="SM00382">
    <property type="entry name" value="AAA"/>
    <property type="match status" value="1"/>
</dbReference>